<reference evidence="1 2" key="1">
    <citation type="journal article" date="2018" name="Mol. Biol. Evol.">
        <title>Broad Genomic Sampling Reveals a Smut Pathogenic Ancestry of the Fungal Clade Ustilaginomycotina.</title>
        <authorList>
            <person name="Kijpornyongpan T."/>
            <person name="Mondo S.J."/>
            <person name="Barry K."/>
            <person name="Sandor L."/>
            <person name="Lee J."/>
            <person name="Lipzen A."/>
            <person name="Pangilinan J."/>
            <person name="LaButti K."/>
            <person name="Hainaut M."/>
            <person name="Henrissat B."/>
            <person name="Grigoriev I.V."/>
            <person name="Spatafora J.W."/>
            <person name="Aime M.C."/>
        </authorList>
    </citation>
    <scope>NUCLEOTIDE SEQUENCE [LARGE SCALE GENOMIC DNA]</scope>
    <source>
        <strain evidence="1 2">MCA 3645</strain>
    </source>
</reference>
<proteinExistence type="predicted"/>
<dbReference type="EMBL" id="KZ819194">
    <property type="protein sequence ID" value="PWY99803.1"/>
    <property type="molecule type" value="Genomic_DNA"/>
</dbReference>
<evidence type="ECO:0000313" key="2">
    <source>
        <dbReference type="Proteomes" id="UP000246740"/>
    </source>
</evidence>
<organism evidence="1 2">
    <name type="scientific">Testicularia cyperi</name>
    <dbReference type="NCBI Taxonomy" id="1882483"/>
    <lineage>
        <taxon>Eukaryota</taxon>
        <taxon>Fungi</taxon>
        <taxon>Dikarya</taxon>
        <taxon>Basidiomycota</taxon>
        <taxon>Ustilaginomycotina</taxon>
        <taxon>Ustilaginomycetes</taxon>
        <taxon>Ustilaginales</taxon>
        <taxon>Anthracoideaceae</taxon>
        <taxon>Testicularia</taxon>
    </lineage>
</organism>
<dbReference type="AlphaFoldDB" id="A0A317XNA3"/>
<sequence>MQIRMPDAPGPLCVRYTLRCTVKTRLQSKEKDDKAVETLLSEPSLLKNQRHAFLPTECALTDPNTSWGQQYKLLAALASTFYSSFSCRAAAIAIPTLKASLSLSWCQSALSLCLSKSIMQRSTPRSQGRKRGVESGMQVEVWVRMLGHVLVQVLSVHSTFDSTA</sequence>
<evidence type="ECO:0000313" key="1">
    <source>
        <dbReference type="EMBL" id="PWY99803.1"/>
    </source>
</evidence>
<dbReference type="Proteomes" id="UP000246740">
    <property type="component" value="Unassembled WGS sequence"/>
</dbReference>
<dbReference type="InParanoid" id="A0A317XNA3"/>
<keyword evidence="2" id="KW-1185">Reference proteome</keyword>
<accession>A0A317XNA3</accession>
<protein>
    <submittedName>
        <fullName evidence="1">Uncharacterized protein</fullName>
    </submittedName>
</protein>
<name>A0A317XNA3_9BASI</name>
<gene>
    <name evidence="1" type="ORF">BCV70DRAFT_113135</name>
</gene>